<dbReference type="PROSITE" id="PS51257">
    <property type="entry name" value="PROKAR_LIPOPROTEIN"/>
    <property type="match status" value="1"/>
</dbReference>
<dbReference type="CDD" id="cd07023">
    <property type="entry name" value="S49_Sppa_N_C"/>
    <property type="match status" value="1"/>
</dbReference>
<evidence type="ECO:0000313" key="7">
    <source>
        <dbReference type="EMBL" id="QPJ65833.1"/>
    </source>
</evidence>
<keyword evidence="2" id="KW-0645">Protease</keyword>
<sequence>MICCDRLIKEFLPHFKPVLYAFLVALILSVLSGCAYIQLGPSIGPLEEVTLEGEGDEKILLLEIEGVIGNKAKRSLTGFSIDVGMVEKVREILKQASEDDAIRGLLVRINSPGGTVTSSDIIFHELQRFKQERNIPVYVAIVDLAASGGYYIAQAGDLIMAHPTSLIGSIGVIAMKVNLTELMGKVGVDWEIVKSGDKKDFLSPFRALTEEERRLFQDTIDQFHDRFVRLIADNRPELSYDQALIIADGRVYTAEQALGNKLIDKIAYFDEMTEHMKTHLGVDALKIVTYQRSGDFKSNLYSQADRIPPTVNLFNIDIGMDWLPSTPQFMYLWAP</sequence>
<name>A0A7T0C3H4_9BACT</name>
<evidence type="ECO:0000256" key="2">
    <source>
        <dbReference type="ARBA" id="ARBA00022670"/>
    </source>
</evidence>
<evidence type="ECO:0000256" key="5">
    <source>
        <dbReference type="SAM" id="Phobius"/>
    </source>
</evidence>
<organism evidence="7 8">
    <name type="scientific">Candidatus Nitrohelix vancouverensis</name>
    <dbReference type="NCBI Taxonomy" id="2705534"/>
    <lineage>
        <taxon>Bacteria</taxon>
        <taxon>Pseudomonadati</taxon>
        <taxon>Nitrospinota/Tectimicrobiota group</taxon>
        <taxon>Nitrospinota</taxon>
        <taxon>Nitrospinia</taxon>
        <taxon>Nitrospinales</taxon>
        <taxon>Nitrospinaceae</taxon>
        <taxon>Candidatus Nitrohelix</taxon>
    </lineage>
</organism>
<keyword evidence="5" id="KW-0812">Transmembrane</keyword>
<keyword evidence="4" id="KW-0720">Serine protease</keyword>
<keyword evidence="3" id="KW-0378">Hydrolase</keyword>
<dbReference type="PANTHER" id="PTHR42987">
    <property type="entry name" value="PEPTIDASE S49"/>
    <property type="match status" value="1"/>
</dbReference>
<dbReference type="NCBIfam" id="TIGR00706">
    <property type="entry name" value="SppA_dom"/>
    <property type="match status" value="1"/>
</dbReference>
<protein>
    <submittedName>
        <fullName evidence="7">Signal peptide peptidase SppA</fullName>
    </submittedName>
</protein>
<dbReference type="SUPFAM" id="SSF52096">
    <property type="entry name" value="ClpP/crotonase"/>
    <property type="match status" value="1"/>
</dbReference>
<dbReference type="InterPro" id="IPR029045">
    <property type="entry name" value="ClpP/crotonase-like_dom_sf"/>
</dbReference>
<accession>A0A7T0C3H4</accession>
<evidence type="ECO:0000256" key="1">
    <source>
        <dbReference type="ARBA" id="ARBA00008683"/>
    </source>
</evidence>
<dbReference type="PANTHER" id="PTHR42987:SF6">
    <property type="entry name" value="PROTEINASE IV"/>
    <property type="match status" value="1"/>
</dbReference>
<dbReference type="InterPro" id="IPR004635">
    <property type="entry name" value="Pept_S49_SppA"/>
</dbReference>
<comment type="similarity">
    <text evidence="1">Belongs to the peptidase S49 family.</text>
</comment>
<dbReference type="GO" id="GO:0008236">
    <property type="term" value="F:serine-type peptidase activity"/>
    <property type="evidence" value="ECO:0007669"/>
    <property type="project" value="UniProtKB-KW"/>
</dbReference>
<feature type="transmembrane region" description="Helical" evidence="5">
    <location>
        <begin position="18"/>
        <end position="37"/>
    </location>
</feature>
<dbReference type="Gene3D" id="3.90.226.10">
    <property type="entry name" value="2-enoyl-CoA Hydratase, Chain A, domain 1"/>
    <property type="match status" value="1"/>
</dbReference>
<gene>
    <name evidence="7" type="primary">sppA</name>
    <name evidence="7" type="ORF">G3M78_10690</name>
</gene>
<dbReference type="AlphaFoldDB" id="A0A7T0C3H4"/>
<keyword evidence="5" id="KW-1133">Transmembrane helix</keyword>
<dbReference type="InterPro" id="IPR047272">
    <property type="entry name" value="S49_SppA_C"/>
</dbReference>
<feature type="domain" description="Peptidase S49" evidence="6">
    <location>
        <begin position="131"/>
        <end position="282"/>
    </location>
</feature>
<dbReference type="Proteomes" id="UP000594464">
    <property type="component" value="Chromosome"/>
</dbReference>
<dbReference type="KEGG" id="nva:G3M78_10690"/>
<proteinExistence type="inferred from homology"/>
<evidence type="ECO:0000256" key="4">
    <source>
        <dbReference type="ARBA" id="ARBA00022825"/>
    </source>
</evidence>
<keyword evidence="5" id="KW-0472">Membrane</keyword>
<dbReference type="Pfam" id="PF01343">
    <property type="entry name" value="Peptidase_S49"/>
    <property type="match status" value="1"/>
</dbReference>
<reference evidence="8" key="1">
    <citation type="submission" date="2020-02" db="EMBL/GenBank/DDBJ databases">
        <title>Genomic and physiological characterization of two novel Nitrospinaceae genera.</title>
        <authorList>
            <person name="Mueller A.J."/>
            <person name="Jung M.-Y."/>
            <person name="Strachan C.R."/>
            <person name="Herbold C.W."/>
            <person name="Kirkegaard R.H."/>
            <person name="Daims H."/>
        </authorList>
    </citation>
    <scope>NUCLEOTIDE SEQUENCE [LARGE SCALE GENOMIC DNA]</scope>
</reference>
<dbReference type="Gene3D" id="6.20.330.10">
    <property type="match status" value="1"/>
</dbReference>
<evidence type="ECO:0000259" key="6">
    <source>
        <dbReference type="Pfam" id="PF01343"/>
    </source>
</evidence>
<dbReference type="InterPro" id="IPR002142">
    <property type="entry name" value="Peptidase_S49"/>
</dbReference>
<dbReference type="EMBL" id="CP048620">
    <property type="protein sequence ID" value="QPJ65833.1"/>
    <property type="molecule type" value="Genomic_DNA"/>
</dbReference>
<evidence type="ECO:0000256" key="3">
    <source>
        <dbReference type="ARBA" id="ARBA00022801"/>
    </source>
</evidence>
<evidence type="ECO:0000313" key="8">
    <source>
        <dbReference type="Proteomes" id="UP000594464"/>
    </source>
</evidence>
<dbReference type="GO" id="GO:0006508">
    <property type="term" value="P:proteolysis"/>
    <property type="evidence" value="ECO:0007669"/>
    <property type="project" value="UniProtKB-KW"/>
</dbReference>